<dbReference type="Proteomes" id="UP000275461">
    <property type="component" value="Unassembled WGS sequence"/>
</dbReference>
<keyword evidence="4" id="KW-1185">Reference proteome</keyword>
<dbReference type="EMBL" id="RCDA01000001">
    <property type="protein sequence ID" value="RLK51417.1"/>
    <property type="molecule type" value="Genomic_DNA"/>
</dbReference>
<accession>A0A498C8G3</accession>
<dbReference type="InterPro" id="IPR036868">
    <property type="entry name" value="TusA-like_sf"/>
</dbReference>
<dbReference type="PROSITE" id="PS01148">
    <property type="entry name" value="UPF0033"/>
    <property type="match status" value="1"/>
</dbReference>
<dbReference type="PANTHER" id="PTHR33279:SF6">
    <property type="entry name" value="SULFUR CARRIER PROTEIN YEDF-RELATED"/>
    <property type="match status" value="1"/>
</dbReference>
<evidence type="ECO:0000256" key="1">
    <source>
        <dbReference type="ARBA" id="ARBA00008984"/>
    </source>
</evidence>
<evidence type="ECO:0000313" key="3">
    <source>
        <dbReference type="EMBL" id="RLK51417.1"/>
    </source>
</evidence>
<dbReference type="Pfam" id="PF01206">
    <property type="entry name" value="TusA"/>
    <property type="match status" value="1"/>
</dbReference>
<gene>
    <name evidence="3" type="ORF">DFR31_1353</name>
</gene>
<dbReference type="InterPro" id="IPR001455">
    <property type="entry name" value="TusA-like"/>
</dbReference>
<comment type="caution">
    <text evidence="3">The sequence shown here is derived from an EMBL/GenBank/DDBJ whole genome shotgun (WGS) entry which is preliminary data.</text>
</comment>
<dbReference type="OrthoDB" id="9797551at2"/>
<evidence type="ECO:0000259" key="2">
    <source>
        <dbReference type="PROSITE" id="PS01148"/>
    </source>
</evidence>
<protein>
    <submittedName>
        <fullName evidence="3">tRNA 2-thiouridine synthesizing protein A</fullName>
    </submittedName>
</protein>
<sequence>MDYDEQLDVRGLNCPMPILKTKRRLVTMTPGEVLWVRATDPHATVDFMAYTERSEHELLAQEEVGEELQFWIRRGQERRD</sequence>
<feature type="domain" description="UPF0033" evidence="2">
    <location>
        <begin position="7"/>
        <end position="31"/>
    </location>
</feature>
<dbReference type="AlphaFoldDB" id="A0A498C8G3"/>
<proteinExistence type="inferred from homology"/>
<evidence type="ECO:0000313" key="4">
    <source>
        <dbReference type="Proteomes" id="UP000275461"/>
    </source>
</evidence>
<dbReference type="PANTHER" id="PTHR33279">
    <property type="entry name" value="SULFUR CARRIER PROTEIN YEDF-RELATED"/>
    <property type="match status" value="1"/>
</dbReference>
<name>A0A498C8G3_9GAMM</name>
<dbReference type="RefSeq" id="WP_121441832.1">
    <property type="nucleotide sequence ID" value="NZ_RCDA01000001.1"/>
</dbReference>
<dbReference type="CDD" id="cd00291">
    <property type="entry name" value="SirA_YedF_YeeD"/>
    <property type="match status" value="1"/>
</dbReference>
<dbReference type="SUPFAM" id="SSF64307">
    <property type="entry name" value="SirA-like"/>
    <property type="match status" value="1"/>
</dbReference>
<organism evidence="3 4">
    <name type="scientific">Alkalispirillum mobile</name>
    <dbReference type="NCBI Taxonomy" id="85925"/>
    <lineage>
        <taxon>Bacteria</taxon>
        <taxon>Pseudomonadati</taxon>
        <taxon>Pseudomonadota</taxon>
        <taxon>Gammaproteobacteria</taxon>
        <taxon>Chromatiales</taxon>
        <taxon>Ectothiorhodospiraceae</taxon>
        <taxon>Alkalispirillum</taxon>
    </lineage>
</organism>
<comment type="similarity">
    <text evidence="1">Belongs to the sulfur carrier protein TusA family.</text>
</comment>
<dbReference type="Gene3D" id="3.30.110.40">
    <property type="entry name" value="TusA-like domain"/>
    <property type="match status" value="1"/>
</dbReference>
<reference evidence="3 4" key="1">
    <citation type="submission" date="2018-10" db="EMBL/GenBank/DDBJ databases">
        <title>Genomic Encyclopedia of Type Strains, Phase IV (KMG-IV): sequencing the most valuable type-strain genomes for metagenomic binning, comparative biology and taxonomic classification.</title>
        <authorList>
            <person name="Goeker M."/>
        </authorList>
    </citation>
    <scope>NUCLEOTIDE SEQUENCE [LARGE SCALE GENOMIC DNA]</scope>
    <source>
        <strain evidence="3 4">DSM 12769</strain>
    </source>
</reference>